<evidence type="ECO:0000313" key="14">
    <source>
        <dbReference type="Proteomes" id="UP000289954"/>
    </source>
</evidence>
<dbReference type="InterPro" id="IPR008332">
    <property type="entry name" value="MethylG_MeTrfase_N"/>
</dbReference>
<feature type="domain" description="Methylguanine DNA methyltransferase ribonuclease-like" evidence="12">
    <location>
        <begin position="81"/>
        <end position="157"/>
    </location>
</feature>
<dbReference type="CDD" id="cd06445">
    <property type="entry name" value="ATase"/>
    <property type="match status" value="1"/>
</dbReference>
<evidence type="ECO:0000256" key="3">
    <source>
        <dbReference type="ARBA" id="ARBA00022490"/>
    </source>
</evidence>
<organism evidence="13 14">
    <name type="scientific">Cellulomonas biazotea</name>
    <dbReference type="NCBI Taxonomy" id="1709"/>
    <lineage>
        <taxon>Bacteria</taxon>
        <taxon>Bacillati</taxon>
        <taxon>Actinomycetota</taxon>
        <taxon>Actinomycetes</taxon>
        <taxon>Micrococcales</taxon>
        <taxon>Cellulomonadaceae</taxon>
        <taxon>Cellulomonas</taxon>
    </lineage>
</organism>
<dbReference type="Pfam" id="PF01035">
    <property type="entry name" value="DNA_binding_1"/>
    <property type="match status" value="1"/>
</dbReference>
<dbReference type="GO" id="GO:0032259">
    <property type="term" value="P:methylation"/>
    <property type="evidence" value="ECO:0007669"/>
    <property type="project" value="UniProtKB-KW"/>
</dbReference>
<dbReference type="HAMAP" id="MF_00772">
    <property type="entry name" value="OGT"/>
    <property type="match status" value="1"/>
</dbReference>
<evidence type="ECO:0000256" key="7">
    <source>
        <dbReference type="ARBA" id="ARBA00023204"/>
    </source>
</evidence>
<accession>A0A402DLX2</accession>
<dbReference type="EMBL" id="BIMR01000012">
    <property type="protein sequence ID" value="GCE75115.1"/>
    <property type="molecule type" value="Genomic_DNA"/>
</dbReference>
<keyword evidence="5 9" id="KW-0808">Transferase</keyword>
<comment type="subcellular location">
    <subcellularLocation>
        <location evidence="9">Cytoplasm</location>
    </subcellularLocation>
</comment>
<dbReference type="InterPro" id="IPR001497">
    <property type="entry name" value="MethylDNA_cys_MeTrfase_AS"/>
</dbReference>
<keyword evidence="6 9" id="KW-0227">DNA damage</keyword>
<comment type="similarity">
    <text evidence="2 9">Belongs to the MGMT family.</text>
</comment>
<dbReference type="Gene3D" id="1.10.10.10">
    <property type="entry name" value="Winged helix-like DNA-binding domain superfamily/Winged helix DNA-binding domain"/>
    <property type="match status" value="1"/>
</dbReference>
<keyword evidence="7 9" id="KW-0234">DNA repair</keyword>
<dbReference type="InterPro" id="IPR023546">
    <property type="entry name" value="MGMT"/>
</dbReference>
<evidence type="ECO:0000256" key="4">
    <source>
        <dbReference type="ARBA" id="ARBA00022603"/>
    </source>
</evidence>
<dbReference type="Proteomes" id="UP000289954">
    <property type="component" value="Unassembled WGS sequence"/>
</dbReference>
<dbReference type="GO" id="GO:0006307">
    <property type="term" value="P:DNA alkylation repair"/>
    <property type="evidence" value="ECO:0007669"/>
    <property type="project" value="UniProtKB-UniRule"/>
</dbReference>
<comment type="catalytic activity">
    <reaction evidence="8 9">
        <text>a 6-O-methyl-2'-deoxyguanosine in DNA + L-cysteinyl-[protein] = S-methyl-L-cysteinyl-[protein] + a 2'-deoxyguanosine in DNA</text>
        <dbReference type="Rhea" id="RHEA:24000"/>
        <dbReference type="Rhea" id="RHEA-COMP:10131"/>
        <dbReference type="Rhea" id="RHEA-COMP:10132"/>
        <dbReference type="Rhea" id="RHEA-COMP:11367"/>
        <dbReference type="Rhea" id="RHEA-COMP:11368"/>
        <dbReference type="ChEBI" id="CHEBI:29950"/>
        <dbReference type="ChEBI" id="CHEBI:82612"/>
        <dbReference type="ChEBI" id="CHEBI:85445"/>
        <dbReference type="ChEBI" id="CHEBI:85448"/>
        <dbReference type="EC" id="2.1.1.63"/>
    </reaction>
</comment>
<dbReference type="PROSITE" id="PS00374">
    <property type="entry name" value="MGMT"/>
    <property type="match status" value="1"/>
</dbReference>
<feature type="active site" description="Nucleophile; methyl group acceptor" evidence="9">
    <location>
        <position position="213"/>
    </location>
</feature>
<dbReference type="InterPro" id="IPR036217">
    <property type="entry name" value="MethylDNA_cys_MeTrfase_DNAb"/>
</dbReference>
<dbReference type="GO" id="GO:0005737">
    <property type="term" value="C:cytoplasm"/>
    <property type="evidence" value="ECO:0007669"/>
    <property type="project" value="UniProtKB-SubCell"/>
</dbReference>
<dbReference type="EC" id="2.1.1.63" evidence="9"/>
<gene>
    <name evidence="13" type="ORF">CBZ_01710</name>
</gene>
<evidence type="ECO:0000259" key="11">
    <source>
        <dbReference type="Pfam" id="PF01035"/>
    </source>
</evidence>
<reference evidence="13 14" key="1">
    <citation type="submission" date="2019-01" db="EMBL/GenBank/DDBJ databases">
        <title>Draft genome sequence of Cellulomonas takizawaensis strain TKZ-21.</title>
        <authorList>
            <person name="Yamamura H."/>
            <person name="Hayashi T."/>
            <person name="Hamada M."/>
            <person name="Serisawa Y."/>
            <person name="Matsuyama K."/>
            <person name="Nakagawa Y."/>
            <person name="Otoguro M."/>
            <person name="Yanagida F."/>
            <person name="Hayakawa M."/>
        </authorList>
    </citation>
    <scope>NUCLEOTIDE SEQUENCE [LARGE SCALE GENOMIC DNA]</scope>
    <source>
        <strain evidence="13 14">NBRC12680</strain>
    </source>
</reference>
<feature type="region of interest" description="Disordered" evidence="10">
    <location>
        <begin position="1"/>
        <end position="25"/>
    </location>
</feature>
<evidence type="ECO:0000256" key="6">
    <source>
        <dbReference type="ARBA" id="ARBA00022763"/>
    </source>
</evidence>
<dbReference type="PANTHER" id="PTHR10815">
    <property type="entry name" value="METHYLATED-DNA--PROTEIN-CYSTEINE METHYLTRANSFERASE"/>
    <property type="match status" value="1"/>
</dbReference>
<dbReference type="InterPro" id="IPR014048">
    <property type="entry name" value="MethylDNA_cys_MeTrfase_DNA-bd"/>
</dbReference>
<dbReference type="SUPFAM" id="SSF46767">
    <property type="entry name" value="Methylated DNA-protein cysteine methyltransferase, C-terminal domain"/>
    <property type="match status" value="1"/>
</dbReference>
<dbReference type="SUPFAM" id="SSF53155">
    <property type="entry name" value="Methylated DNA-protein cysteine methyltransferase domain"/>
    <property type="match status" value="1"/>
</dbReference>
<feature type="compositionally biased region" description="Low complexity" evidence="10">
    <location>
        <begin position="12"/>
        <end position="23"/>
    </location>
</feature>
<keyword evidence="4 9" id="KW-0489">Methyltransferase</keyword>
<evidence type="ECO:0000313" key="13">
    <source>
        <dbReference type="EMBL" id="GCE75115.1"/>
    </source>
</evidence>
<evidence type="ECO:0000259" key="12">
    <source>
        <dbReference type="Pfam" id="PF02870"/>
    </source>
</evidence>
<feature type="domain" description="Methylated-DNA-[protein]-cysteine S-methyltransferase DNA binding" evidence="11">
    <location>
        <begin position="163"/>
        <end position="241"/>
    </location>
</feature>
<dbReference type="Gene3D" id="3.30.160.70">
    <property type="entry name" value="Methylated DNA-protein cysteine methyltransferase domain"/>
    <property type="match status" value="1"/>
</dbReference>
<protein>
    <recommendedName>
        <fullName evidence="9">Methylated-DNA--protein-cysteine methyltransferase</fullName>
        <ecNumber evidence="9">2.1.1.63</ecNumber>
    </recommendedName>
    <alternativeName>
        <fullName evidence="9">6-O-methylguanine-DNA methyltransferase</fullName>
        <shortName evidence="9">MGMT</shortName>
    </alternativeName>
    <alternativeName>
        <fullName evidence="9">O-6-methylguanine-DNA-alkyltransferase</fullName>
    </alternativeName>
</protein>
<sequence length="247" mass="25712">MGAGTRETTMRDGTIPDGTTPDDAVLDGTAPDEAVLDEAQLNEALLDEALLDGVAVTADEVARLHARLVARAADDALLDVAYRTVDSPVGRLLLARTPAGVVRVAFAVQDHDAVLQDLADRVSPRVLEAPGALDDVARELDEYFAGTRRTFDVPVDLRLTSGFRRAVVEHLGDVAYGRTASYAQVAALAGSPRAVRAVGTACALNPVPLVVPCHRVVRSDGSPGRYAGGDDAKLALLALETGVGAAA</sequence>
<name>A0A402DLX2_9CELL</name>
<dbReference type="GO" id="GO:0003908">
    <property type="term" value="F:methylated-DNA-[protein]-cysteine S-methyltransferase activity"/>
    <property type="evidence" value="ECO:0007669"/>
    <property type="project" value="UniProtKB-UniRule"/>
</dbReference>
<dbReference type="InterPro" id="IPR036388">
    <property type="entry name" value="WH-like_DNA-bd_sf"/>
</dbReference>
<comment type="miscellaneous">
    <text evidence="9">This enzyme catalyzes only one turnover and therefore is not strictly catalytic. According to one definition, an enzyme is a biocatalyst that acts repeatedly and over many reaction cycles.</text>
</comment>
<evidence type="ECO:0000256" key="8">
    <source>
        <dbReference type="ARBA" id="ARBA00049348"/>
    </source>
</evidence>
<dbReference type="AlphaFoldDB" id="A0A402DLX2"/>
<proteinExistence type="inferred from homology"/>
<keyword evidence="14" id="KW-1185">Reference proteome</keyword>
<dbReference type="InterPro" id="IPR036631">
    <property type="entry name" value="MGMT_N_sf"/>
</dbReference>
<keyword evidence="3 9" id="KW-0963">Cytoplasm</keyword>
<dbReference type="Pfam" id="PF02870">
    <property type="entry name" value="Methyltransf_1N"/>
    <property type="match status" value="1"/>
</dbReference>
<dbReference type="PANTHER" id="PTHR10815:SF13">
    <property type="entry name" value="METHYLATED-DNA--PROTEIN-CYSTEINE METHYLTRANSFERASE"/>
    <property type="match status" value="1"/>
</dbReference>
<evidence type="ECO:0000256" key="1">
    <source>
        <dbReference type="ARBA" id="ARBA00001286"/>
    </source>
</evidence>
<evidence type="ECO:0000256" key="10">
    <source>
        <dbReference type="SAM" id="MobiDB-lite"/>
    </source>
</evidence>
<comment type="caution">
    <text evidence="13">The sequence shown here is derived from an EMBL/GenBank/DDBJ whole genome shotgun (WGS) entry which is preliminary data.</text>
</comment>
<comment type="catalytic activity">
    <reaction evidence="1 9">
        <text>a 4-O-methyl-thymidine in DNA + L-cysteinyl-[protein] = a thymidine in DNA + S-methyl-L-cysteinyl-[protein]</text>
        <dbReference type="Rhea" id="RHEA:53428"/>
        <dbReference type="Rhea" id="RHEA-COMP:10131"/>
        <dbReference type="Rhea" id="RHEA-COMP:10132"/>
        <dbReference type="Rhea" id="RHEA-COMP:13555"/>
        <dbReference type="Rhea" id="RHEA-COMP:13556"/>
        <dbReference type="ChEBI" id="CHEBI:29950"/>
        <dbReference type="ChEBI" id="CHEBI:82612"/>
        <dbReference type="ChEBI" id="CHEBI:137386"/>
        <dbReference type="ChEBI" id="CHEBI:137387"/>
        <dbReference type="EC" id="2.1.1.63"/>
    </reaction>
</comment>
<evidence type="ECO:0000256" key="5">
    <source>
        <dbReference type="ARBA" id="ARBA00022679"/>
    </source>
</evidence>
<evidence type="ECO:0000256" key="9">
    <source>
        <dbReference type="HAMAP-Rule" id="MF_00772"/>
    </source>
</evidence>
<dbReference type="FunFam" id="1.10.10.10:FF:000214">
    <property type="entry name" value="Methylated-DNA--protein-cysteine methyltransferase"/>
    <property type="match status" value="1"/>
</dbReference>
<comment type="function">
    <text evidence="9">Involved in the cellular defense against the biological effects of O6-methylguanine (O6-MeG) and O4-methylthymine (O4-MeT) in DNA. Repairs the methylated nucleobase in DNA by stoichiometrically transferring the methyl group to a cysteine residue in the enzyme. This is a suicide reaction: the enzyme is irreversibly inactivated.</text>
</comment>
<evidence type="ECO:0000256" key="2">
    <source>
        <dbReference type="ARBA" id="ARBA00008711"/>
    </source>
</evidence>
<dbReference type="NCBIfam" id="TIGR00589">
    <property type="entry name" value="ogt"/>
    <property type="match status" value="1"/>
</dbReference>